<sequence>METSRPQPTARAVVLVLAYCGGLVSLTQSVALPLLHDLPDLLHASVGDVSWVSTAALLGGAVANPVLGKLGDMYGKRSVMLGALAALLVGSVIAAVSPSVWPLVIGRALQGVSIAVLPISMALAKDLLAPQKVIGAVAMISAMLGIGGGIALPMAGVMLDLWGWQSVFWASAVMALAGIVLAAIVLPRTERGAREPFDVTGAVLLSVALVSLLLPLSKSSKWGFAQPLPLALYAVGFIGLFAWFRWEQHPAVPLVNIDLMRQRPLLVTNIVGVLLGFGMFNNNYVSIFLLQAPKAVSHGFDTSVMMAGLVLLPAALAMMFMSPVSARISTRYGGRTALWIGALAIGTSFIARPFMVGSIWQIGLGVAMVNCGVGIAYGAMPAVVMSYVPANEAGSANALGTLTRSTGASISSAAFAALLSSLTTLHDGEQVARLIAFQIAFGMSAVLALAAAALAFSLPLTPSILDQRR</sequence>
<evidence type="ECO:0000256" key="5">
    <source>
        <dbReference type="ARBA" id="ARBA00022989"/>
    </source>
</evidence>
<dbReference type="AlphaFoldDB" id="A0A6J6SUE8"/>
<feature type="transmembrane region" description="Helical" evidence="7">
    <location>
        <begin position="12"/>
        <end position="31"/>
    </location>
</feature>
<feature type="transmembrane region" description="Helical" evidence="7">
    <location>
        <begin position="79"/>
        <end position="98"/>
    </location>
</feature>
<evidence type="ECO:0000256" key="7">
    <source>
        <dbReference type="SAM" id="Phobius"/>
    </source>
</evidence>
<feature type="transmembrane region" description="Helical" evidence="7">
    <location>
        <begin position="104"/>
        <end position="124"/>
    </location>
</feature>
<dbReference type="InterPro" id="IPR020846">
    <property type="entry name" value="MFS_dom"/>
</dbReference>
<keyword evidence="2" id="KW-0813">Transport</keyword>
<dbReference type="PROSITE" id="PS50850">
    <property type="entry name" value="MFS"/>
    <property type="match status" value="1"/>
</dbReference>
<evidence type="ECO:0000256" key="6">
    <source>
        <dbReference type="ARBA" id="ARBA00023136"/>
    </source>
</evidence>
<organism evidence="10">
    <name type="scientific">freshwater metagenome</name>
    <dbReference type="NCBI Taxonomy" id="449393"/>
    <lineage>
        <taxon>unclassified sequences</taxon>
        <taxon>metagenomes</taxon>
        <taxon>ecological metagenomes</taxon>
    </lineage>
</organism>
<evidence type="ECO:0000259" key="8">
    <source>
        <dbReference type="PROSITE" id="PS50850"/>
    </source>
</evidence>
<evidence type="ECO:0000256" key="2">
    <source>
        <dbReference type="ARBA" id="ARBA00022448"/>
    </source>
</evidence>
<keyword evidence="4 7" id="KW-0812">Transmembrane</keyword>
<dbReference type="GO" id="GO:0022857">
    <property type="term" value="F:transmembrane transporter activity"/>
    <property type="evidence" value="ECO:0007669"/>
    <property type="project" value="InterPro"/>
</dbReference>
<proteinExistence type="predicted"/>
<feature type="transmembrane region" description="Helical" evidence="7">
    <location>
        <begin position="136"/>
        <end position="155"/>
    </location>
</feature>
<feature type="transmembrane region" description="Helical" evidence="7">
    <location>
        <begin position="265"/>
        <end position="284"/>
    </location>
</feature>
<name>A0A6J6SUE8_9ZZZZ</name>
<dbReference type="PANTHER" id="PTHR42718:SF46">
    <property type="entry name" value="BLR6921 PROTEIN"/>
    <property type="match status" value="1"/>
</dbReference>
<feature type="transmembrane region" description="Helical" evidence="7">
    <location>
        <begin position="435"/>
        <end position="460"/>
    </location>
</feature>
<evidence type="ECO:0000313" key="11">
    <source>
        <dbReference type="EMBL" id="CAB4949006.1"/>
    </source>
</evidence>
<dbReference type="Gene3D" id="1.20.1250.20">
    <property type="entry name" value="MFS general substrate transporter like domains"/>
    <property type="match status" value="1"/>
</dbReference>
<evidence type="ECO:0000256" key="1">
    <source>
        <dbReference type="ARBA" id="ARBA00004651"/>
    </source>
</evidence>
<dbReference type="SUPFAM" id="SSF103473">
    <property type="entry name" value="MFS general substrate transporter"/>
    <property type="match status" value="1"/>
</dbReference>
<feature type="transmembrane region" description="Helical" evidence="7">
    <location>
        <begin position="167"/>
        <end position="187"/>
    </location>
</feature>
<feature type="transmembrane region" description="Helical" evidence="7">
    <location>
        <begin position="336"/>
        <end position="355"/>
    </location>
</feature>
<dbReference type="EMBL" id="CAFBOL010000181">
    <property type="protein sequence ID" value="CAB5022042.1"/>
    <property type="molecule type" value="Genomic_DNA"/>
</dbReference>
<dbReference type="EMBL" id="CAESGF010000024">
    <property type="protein sequence ID" value="CAB4365108.1"/>
    <property type="molecule type" value="Genomic_DNA"/>
</dbReference>
<evidence type="ECO:0000313" key="10">
    <source>
        <dbReference type="EMBL" id="CAB4738502.1"/>
    </source>
</evidence>
<accession>A0A6J6SUE8</accession>
<dbReference type="PANTHER" id="PTHR42718">
    <property type="entry name" value="MAJOR FACILITATOR SUPERFAMILY MULTIDRUG TRANSPORTER MFSC"/>
    <property type="match status" value="1"/>
</dbReference>
<evidence type="ECO:0000256" key="4">
    <source>
        <dbReference type="ARBA" id="ARBA00022692"/>
    </source>
</evidence>
<feature type="transmembrane region" description="Helical" evidence="7">
    <location>
        <begin position="367"/>
        <end position="390"/>
    </location>
</feature>
<gene>
    <name evidence="10" type="ORF">UFOPK2656_02722</name>
    <name evidence="11" type="ORF">UFOPK3651_02716</name>
    <name evidence="12" type="ORF">UFOPK3931_03421</name>
    <name evidence="9" type="ORF">UFOPK4189_02864</name>
</gene>
<evidence type="ECO:0000313" key="12">
    <source>
        <dbReference type="EMBL" id="CAB5022042.1"/>
    </source>
</evidence>
<dbReference type="InterPro" id="IPR011701">
    <property type="entry name" value="MFS"/>
</dbReference>
<evidence type="ECO:0000313" key="9">
    <source>
        <dbReference type="EMBL" id="CAB4365108.1"/>
    </source>
</evidence>
<feature type="transmembrane region" description="Helical" evidence="7">
    <location>
        <begin position="304"/>
        <end position="324"/>
    </location>
</feature>
<feature type="transmembrane region" description="Helical" evidence="7">
    <location>
        <begin position="223"/>
        <end position="244"/>
    </location>
</feature>
<dbReference type="Gene3D" id="1.20.1720.10">
    <property type="entry name" value="Multidrug resistance protein D"/>
    <property type="match status" value="1"/>
</dbReference>
<feature type="transmembrane region" description="Helical" evidence="7">
    <location>
        <begin position="51"/>
        <end position="67"/>
    </location>
</feature>
<comment type="subcellular location">
    <subcellularLocation>
        <location evidence="1">Cell membrane</location>
        <topology evidence="1">Multi-pass membrane protein</topology>
    </subcellularLocation>
</comment>
<keyword evidence="3" id="KW-1003">Cell membrane</keyword>
<dbReference type="Pfam" id="PF07690">
    <property type="entry name" value="MFS_1"/>
    <property type="match status" value="1"/>
</dbReference>
<dbReference type="EMBL" id="CAEZYF010000022">
    <property type="protein sequence ID" value="CAB4738502.1"/>
    <property type="molecule type" value="Genomic_DNA"/>
</dbReference>
<dbReference type="GO" id="GO:0005886">
    <property type="term" value="C:plasma membrane"/>
    <property type="evidence" value="ECO:0007669"/>
    <property type="project" value="UniProtKB-SubCell"/>
</dbReference>
<dbReference type="EMBL" id="CAFBMT010000020">
    <property type="protein sequence ID" value="CAB4949006.1"/>
    <property type="molecule type" value="Genomic_DNA"/>
</dbReference>
<feature type="transmembrane region" description="Helical" evidence="7">
    <location>
        <begin position="199"/>
        <end position="217"/>
    </location>
</feature>
<feature type="domain" description="Major facilitator superfamily (MFS) profile" evidence="8">
    <location>
        <begin position="13"/>
        <end position="469"/>
    </location>
</feature>
<reference evidence="10" key="1">
    <citation type="submission" date="2020-05" db="EMBL/GenBank/DDBJ databases">
        <authorList>
            <person name="Chiriac C."/>
            <person name="Salcher M."/>
            <person name="Ghai R."/>
            <person name="Kavagutti S V."/>
        </authorList>
    </citation>
    <scope>NUCLEOTIDE SEQUENCE</scope>
</reference>
<evidence type="ECO:0000256" key="3">
    <source>
        <dbReference type="ARBA" id="ARBA00022475"/>
    </source>
</evidence>
<dbReference type="InterPro" id="IPR036259">
    <property type="entry name" value="MFS_trans_sf"/>
</dbReference>
<protein>
    <submittedName>
        <fullName evidence="10">Unannotated protein</fullName>
    </submittedName>
</protein>
<keyword evidence="6 7" id="KW-0472">Membrane</keyword>
<keyword evidence="5 7" id="KW-1133">Transmembrane helix</keyword>